<proteinExistence type="predicted"/>
<protein>
    <submittedName>
        <fullName evidence="1">Uncharacterized protein</fullName>
    </submittedName>
</protein>
<gene>
    <name evidence="1" type="ORF">E6C27_scaffold316G00330</name>
</gene>
<dbReference type="InterPro" id="IPR004242">
    <property type="entry name" value="Transposase_21"/>
</dbReference>
<evidence type="ECO:0000313" key="2">
    <source>
        <dbReference type="Proteomes" id="UP000321393"/>
    </source>
</evidence>
<reference evidence="1 2" key="1">
    <citation type="submission" date="2019-08" db="EMBL/GenBank/DDBJ databases">
        <title>Draft genome sequences of two oriental melons (Cucumis melo L. var makuwa).</title>
        <authorList>
            <person name="Kwon S.-Y."/>
        </authorList>
    </citation>
    <scope>NUCLEOTIDE SEQUENCE [LARGE SCALE GENOMIC DNA]</scope>
    <source>
        <strain evidence="2">cv. SW 3</strain>
        <tissue evidence="1">Leaf</tissue>
    </source>
</reference>
<comment type="caution">
    <text evidence="1">The sequence shown here is derived from an EMBL/GenBank/DDBJ whole genome shotgun (WGS) entry which is preliminary data.</text>
</comment>
<dbReference type="Proteomes" id="UP000321393">
    <property type="component" value="Unassembled WGS sequence"/>
</dbReference>
<sequence length="90" mass="10106">MHVSRIVCCIGRSLSIWHIVQLVVSLGTRLVLSKGKESAQDKRVEMDDVLRHPVDAEGWKHFDTKFAEFASDPRNNRLGLASNGFNPFGI</sequence>
<organism evidence="1 2">
    <name type="scientific">Cucumis melo var. makuwa</name>
    <name type="common">Oriental melon</name>
    <dbReference type="NCBI Taxonomy" id="1194695"/>
    <lineage>
        <taxon>Eukaryota</taxon>
        <taxon>Viridiplantae</taxon>
        <taxon>Streptophyta</taxon>
        <taxon>Embryophyta</taxon>
        <taxon>Tracheophyta</taxon>
        <taxon>Spermatophyta</taxon>
        <taxon>Magnoliopsida</taxon>
        <taxon>eudicotyledons</taxon>
        <taxon>Gunneridae</taxon>
        <taxon>Pentapetalae</taxon>
        <taxon>rosids</taxon>
        <taxon>fabids</taxon>
        <taxon>Cucurbitales</taxon>
        <taxon>Cucurbitaceae</taxon>
        <taxon>Benincaseae</taxon>
        <taxon>Cucumis</taxon>
    </lineage>
</organism>
<name>A0A5A7TQ30_CUCMM</name>
<dbReference type="Pfam" id="PF02992">
    <property type="entry name" value="Transposase_21"/>
    <property type="match status" value="1"/>
</dbReference>
<accession>A0A5A7TQ30</accession>
<dbReference type="OrthoDB" id="1932595at2759"/>
<dbReference type="EMBL" id="SSTE01014625">
    <property type="protein sequence ID" value="KAA0045280.1"/>
    <property type="molecule type" value="Genomic_DNA"/>
</dbReference>
<evidence type="ECO:0000313" key="1">
    <source>
        <dbReference type="EMBL" id="KAA0045280.1"/>
    </source>
</evidence>
<dbReference type="AlphaFoldDB" id="A0A5A7TQ30"/>